<reference evidence="3 4" key="1">
    <citation type="submission" date="2019-03" db="EMBL/GenBank/DDBJ databases">
        <title>Genomic Encyclopedia of Type Strains, Phase IV (KMG-IV): sequencing the most valuable type-strain genomes for metagenomic binning, comparative biology and taxonomic classification.</title>
        <authorList>
            <person name="Goeker M."/>
        </authorList>
    </citation>
    <scope>NUCLEOTIDE SEQUENCE [LARGE SCALE GENOMIC DNA]</scope>
    <source>
        <strain evidence="3 4">DSM 100556</strain>
    </source>
</reference>
<dbReference type="Proteomes" id="UP000295718">
    <property type="component" value="Unassembled WGS sequence"/>
</dbReference>
<protein>
    <submittedName>
        <fullName evidence="3">PAS domain S-box-containing protein/diguanylate cyclase (GGDEF)-like protein</fullName>
    </submittedName>
</protein>
<keyword evidence="1" id="KW-0472">Membrane</keyword>
<dbReference type="PANTHER" id="PTHR44757:SF2">
    <property type="entry name" value="BIOFILM ARCHITECTURE MAINTENANCE PROTEIN MBAA"/>
    <property type="match status" value="1"/>
</dbReference>
<dbReference type="NCBIfam" id="TIGR00254">
    <property type="entry name" value="GGDEF"/>
    <property type="match status" value="1"/>
</dbReference>
<gene>
    <name evidence="3" type="ORF">EDD76_112129</name>
</gene>
<dbReference type="PROSITE" id="PS50887">
    <property type="entry name" value="GGDEF"/>
    <property type="match status" value="1"/>
</dbReference>
<feature type="transmembrane region" description="Helical" evidence="1">
    <location>
        <begin position="98"/>
        <end position="118"/>
    </location>
</feature>
<accession>A0A4R1QTB0</accession>
<evidence type="ECO:0000313" key="4">
    <source>
        <dbReference type="Proteomes" id="UP000295718"/>
    </source>
</evidence>
<dbReference type="InterPro" id="IPR043128">
    <property type="entry name" value="Rev_trsase/Diguanyl_cyclase"/>
</dbReference>
<sequence>MEWIKEGLRLLISRSNEEQKEFEKYNSMLVLNRIRLISLANIFLSIFWAYMDVTIINNGADRRYSATLIAMHIISVVVSAVFLIFYKWVFVKRKSTSYRIIYITSRIYVFLYILFGAVSSINSQRYTGNIYSYMILALIAAIAFTLKPSFMLFAFAINHIIFLIGIGILGNETSLLLTKVVNSTVLSGAAFLLGFIFYRHRMMEFFYKKKLMENEENFKKLFYVNPYPVFITRLRDGKIIEANKRACSLMGIKAESQDSFNGIDCYITGDSRRELQEELKKNSSTFNRIVEYNFNGKRKWVTANYEIIDYHGEKSILTGIMDITEIRKAEEELSHYASTDSLTGIMNRRIGFKKLEELLEEAKEEFLEFVLCFLDINNLKLVNDTYGHSEGDRYIQTLCGMIKNKLKEEDIFFRMGGDEFIIVFKKKNKIQAEKIWDDIIKQFNERNLQEEFSYNIAASHGLFYFCTGMDMDVEQIIQEADKQMYAEKQWFKKMEIS</sequence>
<evidence type="ECO:0000256" key="1">
    <source>
        <dbReference type="SAM" id="Phobius"/>
    </source>
</evidence>
<feature type="transmembrane region" description="Helical" evidence="1">
    <location>
        <begin position="130"/>
        <end position="146"/>
    </location>
</feature>
<keyword evidence="4" id="KW-1185">Reference proteome</keyword>
<dbReference type="SUPFAM" id="SSF55073">
    <property type="entry name" value="Nucleotide cyclase"/>
    <property type="match status" value="1"/>
</dbReference>
<dbReference type="SUPFAM" id="SSF55785">
    <property type="entry name" value="PYP-like sensor domain (PAS domain)"/>
    <property type="match status" value="1"/>
</dbReference>
<keyword evidence="1" id="KW-0812">Transmembrane</keyword>
<dbReference type="CDD" id="cd01949">
    <property type="entry name" value="GGDEF"/>
    <property type="match status" value="1"/>
</dbReference>
<dbReference type="Gene3D" id="3.30.450.20">
    <property type="entry name" value="PAS domain"/>
    <property type="match status" value="1"/>
</dbReference>
<keyword evidence="1" id="KW-1133">Transmembrane helix</keyword>
<evidence type="ECO:0000313" key="3">
    <source>
        <dbReference type="EMBL" id="TCL56301.1"/>
    </source>
</evidence>
<dbReference type="NCBIfam" id="TIGR00229">
    <property type="entry name" value="sensory_box"/>
    <property type="match status" value="1"/>
</dbReference>
<dbReference type="PANTHER" id="PTHR44757">
    <property type="entry name" value="DIGUANYLATE CYCLASE DGCP"/>
    <property type="match status" value="1"/>
</dbReference>
<name>A0A4R1QTB0_9FIRM</name>
<dbReference type="InterPro" id="IPR029787">
    <property type="entry name" value="Nucleotide_cyclase"/>
</dbReference>
<proteinExistence type="predicted"/>
<dbReference type="InterPro" id="IPR052155">
    <property type="entry name" value="Biofilm_reg_signaling"/>
</dbReference>
<feature type="transmembrane region" description="Helical" evidence="1">
    <location>
        <begin position="176"/>
        <end position="198"/>
    </location>
</feature>
<dbReference type="OrthoDB" id="9804955at2"/>
<dbReference type="STRING" id="1469948.GCA_000732725_00460"/>
<dbReference type="Gene3D" id="3.30.70.270">
    <property type="match status" value="1"/>
</dbReference>
<feature type="transmembrane region" description="Helical" evidence="1">
    <location>
        <begin position="153"/>
        <end position="170"/>
    </location>
</feature>
<dbReference type="InterPro" id="IPR000160">
    <property type="entry name" value="GGDEF_dom"/>
</dbReference>
<dbReference type="EMBL" id="SLUO01000012">
    <property type="protein sequence ID" value="TCL56301.1"/>
    <property type="molecule type" value="Genomic_DNA"/>
</dbReference>
<evidence type="ECO:0000259" key="2">
    <source>
        <dbReference type="PROSITE" id="PS50887"/>
    </source>
</evidence>
<comment type="caution">
    <text evidence="3">The sequence shown here is derived from an EMBL/GenBank/DDBJ whole genome shotgun (WGS) entry which is preliminary data.</text>
</comment>
<dbReference type="InterPro" id="IPR035965">
    <property type="entry name" value="PAS-like_dom_sf"/>
</dbReference>
<organism evidence="3 4">
    <name type="scientific">Kineothrix alysoides</name>
    <dbReference type="NCBI Taxonomy" id="1469948"/>
    <lineage>
        <taxon>Bacteria</taxon>
        <taxon>Bacillati</taxon>
        <taxon>Bacillota</taxon>
        <taxon>Clostridia</taxon>
        <taxon>Lachnospirales</taxon>
        <taxon>Lachnospiraceae</taxon>
        <taxon>Kineothrix</taxon>
    </lineage>
</organism>
<dbReference type="InterPro" id="IPR000014">
    <property type="entry name" value="PAS"/>
</dbReference>
<dbReference type="RefSeq" id="WP_031389228.1">
    <property type="nucleotide sequence ID" value="NZ_JPNB01000001.1"/>
</dbReference>
<feature type="transmembrane region" description="Helical" evidence="1">
    <location>
        <begin position="34"/>
        <end position="51"/>
    </location>
</feature>
<feature type="domain" description="GGDEF" evidence="2">
    <location>
        <begin position="367"/>
        <end position="497"/>
    </location>
</feature>
<dbReference type="Pfam" id="PF13188">
    <property type="entry name" value="PAS_8"/>
    <property type="match status" value="1"/>
</dbReference>
<dbReference type="AlphaFoldDB" id="A0A4R1QTB0"/>
<feature type="transmembrane region" description="Helical" evidence="1">
    <location>
        <begin position="63"/>
        <end position="86"/>
    </location>
</feature>
<dbReference type="Pfam" id="PF00990">
    <property type="entry name" value="GGDEF"/>
    <property type="match status" value="1"/>
</dbReference>
<dbReference type="SMART" id="SM00267">
    <property type="entry name" value="GGDEF"/>
    <property type="match status" value="1"/>
</dbReference>